<evidence type="ECO:0000313" key="2">
    <source>
        <dbReference type="Proteomes" id="UP000257109"/>
    </source>
</evidence>
<name>A0A371ECG8_MUCPR</name>
<dbReference type="EMBL" id="QJKJ01014741">
    <property type="protein sequence ID" value="RDX63732.1"/>
    <property type="molecule type" value="Genomic_DNA"/>
</dbReference>
<accession>A0A371ECG8</accession>
<dbReference type="OrthoDB" id="10627759at2759"/>
<reference evidence="1" key="1">
    <citation type="submission" date="2018-05" db="EMBL/GenBank/DDBJ databases">
        <title>Draft genome of Mucuna pruriens seed.</title>
        <authorList>
            <person name="Nnadi N.E."/>
            <person name="Vos R."/>
            <person name="Hasami M.H."/>
            <person name="Devisetty U.K."/>
            <person name="Aguiy J.C."/>
        </authorList>
    </citation>
    <scope>NUCLEOTIDE SEQUENCE [LARGE SCALE GENOMIC DNA]</scope>
    <source>
        <strain evidence="1">JCA_2017</strain>
    </source>
</reference>
<feature type="non-terminal residue" evidence="1">
    <location>
        <position position="1"/>
    </location>
</feature>
<keyword evidence="2" id="KW-1185">Reference proteome</keyword>
<gene>
    <name evidence="1" type="ORF">CR513_57801</name>
</gene>
<dbReference type="AlphaFoldDB" id="A0A371ECG8"/>
<comment type="caution">
    <text evidence="1">The sequence shown here is derived from an EMBL/GenBank/DDBJ whole genome shotgun (WGS) entry which is preliminary data.</text>
</comment>
<protein>
    <submittedName>
        <fullName evidence="1">Uncharacterized protein</fullName>
    </submittedName>
</protein>
<organism evidence="1 2">
    <name type="scientific">Mucuna pruriens</name>
    <name type="common">Velvet bean</name>
    <name type="synonym">Dolichos pruriens</name>
    <dbReference type="NCBI Taxonomy" id="157652"/>
    <lineage>
        <taxon>Eukaryota</taxon>
        <taxon>Viridiplantae</taxon>
        <taxon>Streptophyta</taxon>
        <taxon>Embryophyta</taxon>
        <taxon>Tracheophyta</taxon>
        <taxon>Spermatophyta</taxon>
        <taxon>Magnoliopsida</taxon>
        <taxon>eudicotyledons</taxon>
        <taxon>Gunneridae</taxon>
        <taxon>Pentapetalae</taxon>
        <taxon>rosids</taxon>
        <taxon>fabids</taxon>
        <taxon>Fabales</taxon>
        <taxon>Fabaceae</taxon>
        <taxon>Papilionoideae</taxon>
        <taxon>50 kb inversion clade</taxon>
        <taxon>NPAAA clade</taxon>
        <taxon>indigoferoid/millettioid clade</taxon>
        <taxon>Phaseoleae</taxon>
        <taxon>Mucuna</taxon>
    </lineage>
</organism>
<sequence>MVAVLLKHFGSNNRYHLYMRRPDWQDEEADSSIIKFCNAGLNSELQNFSYSALSPPFFLTSTTTKEGVNSKISAAMVKGPFTPSLQPSKLTLQSFFLTVKLTN</sequence>
<proteinExistence type="predicted"/>
<dbReference type="Proteomes" id="UP000257109">
    <property type="component" value="Unassembled WGS sequence"/>
</dbReference>
<evidence type="ECO:0000313" key="1">
    <source>
        <dbReference type="EMBL" id="RDX63732.1"/>
    </source>
</evidence>